<dbReference type="SUPFAM" id="SSF53335">
    <property type="entry name" value="S-adenosyl-L-methionine-dependent methyltransferases"/>
    <property type="match status" value="1"/>
</dbReference>
<organism evidence="1 2">
    <name type="scientific">Effrenium voratum</name>
    <dbReference type="NCBI Taxonomy" id="2562239"/>
    <lineage>
        <taxon>Eukaryota</taxon>
        <taxon>Sar</taxon>
        <taxon>Alveolata</taxon>
        <taxon>Dinophyceae</taxon>
        <taxon>Suessiales</taxon>
        <taxon>Symbiodiniaceae</taxon>
        <taxon>Effrenium</taxon>
    </lineage>
</organism>
<dbReference type="AlphaFoldDB" id="A0AA36JJ58"/>
<dbReference type="Gene3D" id="3.40.50.150">
    <property type="entry name" value="Vaccinia Virus protein VP39"/>
    <property type="match status" value="1"/>
</dbReference>
<dbReference type="EMBL" id="CAUJNA010003661">
    <property type="protein sequence ID" value="CAJ1407207.1"/>
    <property type="molecule type" value="Genomic_DNA"/>
</dbReference>
<gene>
    <name evidence="1" type="ORF">EVOR1521_LOCUS28972</name>
</gene>
<proteinExistence type="predicted"/>
<name>A0AA36JJ58_9DINO</name>
<dbReference type="Proteomes" id="UP001178507">
    <property type="component" value="Unassembled WGS sequence"/>
</dbReference>
<comment type="caution">
    <text evidence="1">The sequence shown here is derived from an EMBL/GenBank/DDBJ whole genome shotgun (WGS) entry which is preliminary data.</text>
</comment>
<protein>
    <submittedName>
        <fullName evidence="1">Uncharacterized protein</fullName>
    </submittedName>
</protein>
<reference evidence="1" key="1">
    <citation type="submission" date="2023-08" db="EMBL/GenBank/DDBJ databases">
        <authorList>
            <person name="Chen Y."/>
            <person name="Shah S."/>
            <person name="Dougan E. K."/>
            <person name="Thang M."/>
            <person name="Chan C."/>
        </authorList>
    </citation>
    <scope>NUCLEOTIDE SEQUENCE</scope>
</reference>
<dbReference type="InterPro" id="IPR029063">
    <property type="entry name" value="SAM-dependent_MTases_sf"/>
</dbReference>
<evidence type="ECO:0000313" key="2">
    <source>
        <dbReference type="Proteomes" id="UP001178507"/>
    </source>
</evidence>
<accession>A0AA36JJ58</accession>
<keyword evidence="2" id="KW-1185">Reference proteome</keyword>
<sequence length="469" mass="52542">MSPSRGGEMAAFERPGRIQRHGCAWPAMGQVLLVSLICGLAGAAEVRLEDLSNAQLIEVLSLELMQQDQKAPEELYHLNEFQEVSELDCGMRLFYLMNQTVTVRDAVAKLHEDVLGLSGLFVQLMRRAPEESTWVWLVATSQERALQKVQSYYFRVMALAVDQHPCLKAVVRDAVLHGVEGWKQLQVDLLALQWHSFAFGMYKEPGLEDEPGPGKAAVAASKSEESFLASSFWLAKLRTWLEGHTEDLYQAMLALEGQEVSGAGPIRLHHQDEHGSFVTYEFLRRKVFKQWAIDKGLVRGLLRHVWQPSLDGTLSVGDFGAGGGHYSKWLNETGLVEAFAFDGTHQAAELTDGLVQEVNLVQEMRLWRSFDWVLCLEVGEHVPKQYAATLLSNLKRHALQGLVMSWSDDWEGIGHVNCLSREEFVAFVQQSTGFVLDEVATEAVRSACEIDYIARTLAVFRAPKGRSEL</sequence>
<evidence type="ECO:0000313" key="1">
    <source>
        <dbReference type="EMBL" id="CAJ1407207.1"/>
    </source>
</evidence>